<dbReference type="PANTHER" id="PTHR30461">
    <property type="entry name" value="DNA-INVERTASE FROM LAMBDOID PROPHAGE"/>
    <property type="match status" value="1"/>
</dbReference>
<name>A0A1Q5ZWK6_9SPHI</name>
<dbReference type="Pfam" id="PF00239">
    <property type="entry name" value="Resolvase"/>
    <property type="match status" value="1"/>
</dbReference>
<dbReference type="AlphaFoldDB" id="A0A1Q5ZWK6"/>
<sequence>MIFEDYSAKTFKRPEWKKLLEAAKQSRGRRFNQVIFTKWDRFSRNTADAYQMIGILEKIDVEPVAIEQPLDFAVPESKLMLAVYLSMPEVENDRRALNVVYGMRRGKKEGRWMGKALPGYKNKIAENGKKYIAIDEPAASHIRWIYNALAENIFAAEHIWMLAKEKGFKTSRSSFWDLIRNPCYCGKVTVPKFKDEEMYLVDGVHEPLISESLFYKVMDILDSRARVHMTGARVVSRQPIPLRGFLLCPECGRSLCGSCSKGRKNHYWYYHCTGGCKVRYTAESTNDAFEKELKGFIPKAGMAEIFKMVVCDTYNEDSAWYKTEKRRIMETISQQTTRMNKSRELLLSDVIDGDDFKVIKKECEDRIIRLQLELQELAGKVANGLDMDLLVDEAINNLKNIHNFYSEADIEGKRYIAGIFYPEKWIFDGQHRTAKVNDSAMLIYHINNKLQNYKAGVKTNKSLYSGNVPSAGVEPARFPTGV</sequence>
<dbReference type="InterPro" id="IPR036162">
    <property type="entry name" value="Resolvase-like_N_sf"/>
</dbReference>
<keyword evidence="4" id="KW-1185">Reference proteome</keyword>
<evidence type="ECO:0000259" key="2">
    <source>
        <dbReference type="PROSITE" id="PS51737"/>
    </source>
</evidence>
<dbReference type="PROSITE" id="PS51736">
    <property type="entry name" value="RECOMBINASES_3"/>
    <property type="match status" value="1"/>
</dbReference>
<proteinExistence type="predicted"/>
<dbReference type="Gene3D" id="3.90.1750.20">
    <property type="entry name" value="Putative Large Serine Recombinase, Chain B, Domain 2"/>
    <property type="match status" value="1"/>
</dbReference>
<dbReference type="SUPFAM" id="SSF53041">
    <property type="entry name" value="Resolvase-like"/>
    <property type="match status" value="1"/>
</dbReference>
<dbReference type="InterPro" id="IPR011109">
    <property type="entry name" value="DNA_bind_recombinase_dom"/>
</dbReference>
<dbReference type="Pfam" id="PF07508">
    <property type="entry name" value="Recombinase"/>
    <property type="match status" value="1"/>
</dbReference>
<accession>A0A1Q5ZWK6</accession>
<dbReference type="GO" id="GO:0003677">
    <property type="term" value="F:DNA binding"/>
    <property type="evidence" value="ECO:0007669"/>
    <property type="project" value="InterPro"/>
</dbReference>
<gene>
    <name evidence="3" type="ORF">RG47T_1602</name>
</gene>
<dbReference type="InterPro" id="IPR038109">
    <property type="entry name" value="DNA_bind_recomb_sf"/>
</dbReference>
<dbReference type="CDD" id="cd00338">
    <property type="entry name" value="Ser_Recombinase"/>
    <property type="match status" value="1"/>
</dbReference>
<evidence type="ECO:0008006" key="5">
    <source>
        <dbReference type="Google" id="ProtNLM"/>
    </source>
</evidence>
<dbReference type="Proteomes" id="UP000186720">
    <property type="component" value="Unassembled WGS sequence"/>
</dbReference>
<dbReference type="STRING" id="1302689.RG47T_1602"/>
<dbReference type="InterPro" id="IPR006119">
    <property type="entry name" value="Resolv_N"/>
</dbReference>
<dbReference type="PROSITE" id="PS51737">
    <property type="entry name" value="RECOMBINASE_DNA_BIND"/>
    <property type="match status" value="1"/>
</dbReference>
<feature type="domain" description="Resolvase/invertase-type recombinase catalytic" evidence="1">
    <location>
        <begin position="1"/>
        <end position="110"/>
    </location>
</feature>
<dbReference type="PANTHER" id="PTHR30461:SF23">
    <property type="entry name" value="DNA RECOMBINASE-RELATED"/>
    <property type="match status" value="1"/>
</dbReference>
<protein>
    <recommendedName>
        <fullName evidence="5">Resolvase/invertase-type recombinase catalytic domain-containing protein</fullName>
    </recommendedName>
</protein>
<dbReference type="InterPro" id="IPR050639">
    <property type="entry name" value="SSR_resolvase"/>
</dbReference>
<evidence type="ECO:0000259" key="1">
    <source>
        <dbReference type="PROSITE" id="PS51736"/>
    </source>
</evidence>
<dbReference type="SMART" id="SM00857">
    <property type="entry name" value="Resolvase"/>
    <property type="match status" value="1"/>
</dbReference>
<evidence type="ECO:0000313" key="4">
    <source>
        <dbReference type="Proteomes" id="UP000186720"/>
    </source>
</evidence>
<evidence type="ECO:0000313" key="3">
    <source>
        <dbReference type="EMBL" id="OKS86152.1"/>
    </source>
</evidence>
<organism evidence="3 4">
    <name type="scientific">Mucilaginibacter polytrichastri</name>
    <dbReference type="NCBI Taxonomy" id="1302689"/>
    <lineage>
        <taxon>Bacteria</taxon>
        <taxon>Pseudomonadati</taxon>
        <taxon>Bacteroidota</taxon>
        <taxon>Sphingobacteriia</taxon>
        <taxon>Sphingobacteriales</taxon>
        <taxon>Sphingobacteriaceae</taxon>
        <taxon>Mucilaginibacter</taxon>
    </lineage>
</organism>
<dbReference type="GO" id="GO:0000150">
    <property type="term" value="F:DNA strand exchange activity"/>
    <property type="evidence" value="ECO:0007669"/>
    <property type="project" value="InterPro"/>
</dbReference>
<dbReference type="Gene3D" id="3.40.50.1390">
    <property type="entry name" value="Resolvase, N-terminal catalytic domain"/>
    <property type="match status" value="1"/>
</dbReference>
<dbReference type="EMBL" id="MPPL01000001">
    <property type="protein sequence ID" value="OKS86152.1"/>
    <property type="molecule type" value="Genomic_DNA"/>
</dbReference>
<reference evidence="3 4" key="1">
    <citation type="submission" date="2016-11" db="EMBL/GenBank/DDBJ databases">
        <title>Whole Genome Sequencing of Mucilaginibacter polytrichastri RG4-7(T) isolated from the moss sample.</title>
        <authorList>
            <person name="Li Y."/>
        </authorList>
    </citation>
    <scope>NUCLEOTIDE SEQUENCE [LARGE SCALE GENOMIC DNA]</scope>
    <source>
        <strain evidence="3 4">RG4-7</strain>
    </source>
</reference>
<comment type="caution">
    <text evidence="3">The sequence shown here is derived from an EMBL/GenBank/DDBJ whole genome shotgun (WGS) entry which is preliminary data.</text>
</comment>
<feature type="domain" description="Recombinase" evidence="2">
    <location>
        <begin position="117"/>
        <end position="227"/>
    </location>
</feature>